<dbReference type="GO" id="GO:0070043">
    <property type="term" value="F:rRNA (guanine-N7-)-methyltransferase activity"/>
    <property type="evidence" value="ECO:0007669"/>
    <property type="project" value="UniProtKB-UniRule"/>
</dbReference>
<evidence type="ECO:0000256" key="6">
    <source>
        <dbReference type="HAMAP-Rule" id="MF_00074"/>
    </source>
</evidence>
<dbReference type="CDD" id="cd02440">
    <property type="entry name" value="AdoMet_MTases"/>
    <property type="match status" value="1"/>
</dbReference>
<comment type="caution">
    <text evidence="6">Lacks conserved residue(s) required for the propagation of feature annotation.</text>
</comment>
<sequence>MAPVQREDRGEDARVSEENSEPEISREQLAEYFGDAFPAVDRFAERLRDEGELRGLIGPREVSRIWDRHILNSAAVVPFLPTTGLIADIGSGAGLPGVVIAAMRPEAEIYLIEPMERRCAWLAEVAEDLDLSNVEIKRGRAEEYHGAFECDAVTSRAVAALDKLARLSLPLVRAGGEMIVLKGRNVGREVEPARKVLRRLKGSEPEIIDAPTLPGVETTTVVRIVRQTGAR</sequence>
<evidence type="ECO:0000313" key="9">
    <source>
        <dbReference type="Proteomes" id="UP000440668"/>
    </source>
</evidence>
<keyword evidence="4 6" id="KW-0808">Transferase</keyword>
<dbReference type="GO" id="GO:0005829">
    <property type="term" value="C:cytosol"/>
    <property type="evidence" value="ECO:0007669"/>
    <property type="project" value="TreeGrafter"/>
</dbReference>
<protein>
    <recommendedName>
        <fullName evidence="6">Ribosomal RNA small subunit methyltransferase G</fullName>
        <ecNumber evidence="6">2.1.1.-</ecNumber>
    </recommendedName>
    <alternativeName>
        <fullName evidence="6">16S rRNA 7-methylguanosine methyltransferase</fullName>
        <shortName evidence="6">16S rRNA m7G methyltransferase</shortName>
    </alternativeName>
</protein>
<dbReference type="Proteomes" id="UP000440668">
    <property type="component" value="Unassembled WGS sequence"/>
</dbReference>
<evidence type="ECO:0000256" key="2">
    <source>
        <dbReference type="ARBA" id="ARBA00022552"/>
    </source>
</evidence>
<dbReference type="PIRSF" id="PIRSF003078">
    <property type="entry name" value="GidB"/>
    <property type="match status" value="1"/>
</dbReference>
<name>A0A6N7ZG91_9MICO</name>
<dbReference type="PANTHER" id="PTHR31760:SF0">
    <property type="entry name" value="S-ADENOSYL-L-METHIONINE-DEPENDENT METHYLTRANSFERASES SUPERFAMILY PROTEIN"/>
    <property type="match status" value="1"/>
</dbReference>
<dbReference type="HAMAP" id="MF_00074">
    <property type="entry name" value="16SrRNA_methyltr_G"/>
    <property type="match status" value="1"/>
</dbReference>
<feature type="binding site" evidence="6">
    <location>
        <position position="156"/>
    </location>
    <ligand>
        <name>S-adenosyl-L-methionine</name>
        <dbReference type="ChEBI" id="CHEBI:59789"/>
    </ligand>
</feature>
<dbReference type="EMBL" id="WMKA01000007">
    <property type="protein sequence ID" value="MTG88342.1"/>
    <property type="molecule type" value="Genomic_DNA"/>
</dbReference>
<feature type="binding site" evidence="6">
    <location>
        <begin position="141"/>
        <end position="142"/>
    </location>
    <ligand>
        <name>S-adenosyl-L-methionine</name>
        <dbReference type="ChEBI" id="CHEBI:59789"/>
    </ligand>
</feature>
<feature type="binding site" evidence="6">
    <location>
        <position position="90"/>
    </location>
    <ligand>
        <name>S-adenosyl-L-methionine</name>
        <dbReference type="ChEBI" id="CHEBI:59789"/>
    </ligand>
</feature>
<feature type="binding site" evidence="6">
    <location>
        <position position="95"/>
    </location>
    <ligand>
        <name>S-adenosyl-L-methionine</name>
        <dbReference type="ChEBI" id="CHEBI:59789"/>
    </ligand>
</feature>
<dbReference type="SUPFAM" id="SSF53335">
    <property type="entry name" value="S-adenosyl-L-methionine-dependent methyltransferases"/>
    <property type="match status" value="1"/>
</dbReference>
<evidence type="ECO:0000313" key="8">
    <source>
        <dbReference type="EMBL" id="MTG88342.1"/>
    </source>
</evidence>
<keyword evidence="3 6" id="KW-0489">Methyltransferase</keyword>
<evidence type="ECO:0000256" key="5">
    <source>
        <dbReference type="ARBA" id="ARBA00022691"/>
    </source>
</evidence>
<comment type="caution">
    <text evidence="8">The sequence shown here is derived from an EMBL/GenBank/DDBJ whole genome shotgun (WGS) entry which is preliminary data.</text>
</comment>
<dbReference type="Pfam" id="PF02527">
    <property type="entry name" value="GidB"/>
    <property type="match status" value="1"/>
</dbReference>
<keyword evidence="5 6" id="KW-0949">S-adenosyl-L-methionine</keyword>
<accession>A0A6N7ZG91</accession>
<dbReference type="InterPro" id="IPR029063">
    <property type="entry name" value="SAM-dependent_MTases_sf"/>
</dbReference>
<evidence type="ECO:0000256" key="3">
    <source>
        <dbReference type="ARBA" id="ARBA00022603"/>
    </source>
</evidence>
<evidence type="ECO:0000256" key="1">
    <source>
        <dbReference type="ARBA" id="ARBA00022490"/>
    </source>
</evidence>
<dbReference type="AlphaFoldDB" id="A0A6N7ZG91"/>
<comment type="function">
    <text evidence="6">Specifically methylates the N7 position of a guanine in 16S rRNA.</text>
</comment>
<dbReference type="PANTHER" id="PTHR31760">
    <property type="entry name" value="S-ADENOSYL-L-METHIONINE-DEPENDENT METHYLTRANSFERASES SUPERFAMILY PROTEIN"/>
    <property type="match status" value="1"/>
</dbReference>
<evidence type="ECO:0000256" key="7">
    <source>
        <dbReference type="SAM" id="MobiDB-lite"/>
    </source>
</evidence>
<keyword evidence="1 6" id="KW-0963">Cytoplasm</keyword>
<dbReference type="NCBIfam" id="TIGR00138">
    <property type="entry name" value="rsmG_gidB"/>
    <property type="match status" value="1"/>
</dbReference>
<dbReference type="InterPro" id="IPR003682">
    <property type="entry name" value="rRNA_ssu_MeTfrase_G"/>
</dbReference>
<comment type="similarity">
    <text evidence="6">Belongs to the methyltransferase superfamily. RNA methyltransferase RsmG family.</text>
</comment>
<dbReference type="EC" id="2.1.1.-" evidence="6"/>
<organism evidence="8 9">
    <name type="scientific">Cellulosimicrobium composti</name>
    <dbReference type="NCBI Taxonomy" id="2672572"/>
    <lineage>
        <taxon>Bacteria</taxon>
        <taxon>Bacillati</taxon>
        <taxon>Actinomycetota</taxon>
        <taxon>Actinomycetes</taxon>
        <taxon>Micrococcales</taxon>
        <taxon>Promicromonosporaceae</taxon>
        <taxon>Cellulosimicrobium</taxon>
    </lineage>
</organism>
<comment type="subcellular location">
    <subcellularLocation>
        <location evidence="6">Cytoplasm</location>
    </subcellularLocation>
</comment>
<gene>
    <name evidence="6 8" type="primary">rsmG</name>
    <name evidence="8" type="ORF">GJV82_05180</name>
</gene>
<keyword evidence="2 6" id="KW-0698">rRNA processing</keyword>
<reference evidence="8 9" key="1">
    <citation type="submission" date="2019-11" db="EMBL/GenBank/DDBJ databases">
        <title>Cellulosimicrobium composti sp. nov. isolated from a compost.</title>
        <authorList>
            <person name="Yang Y."/>
        </authorList>
    </citation>
    <scope>NUCLEOTIDE SEQUENCE [LARGE SCALE GENOMIC DNA]</scope>
    <source>
        <strain evidence="8 9">BIT-GX5</strain>
    </source>
</reference>
<dbReference type="Gene3D" id="3.40.50.150">
    <property type="entry name" value="Vaccinia Virus protein VP39"/>
    <property type="match status" value="1"/>
</dbReference>
<evidence type="ECO:0000256" key="4">
    <source>
        <dbReference type="ARBA" id="ARBA00022679"/>
    </source>
</evidence>
<proteinExistence type="inferred from homology"/>
<feature type="region of interest" description="Disordered" evidence="7">
    <location>
        <begin position="1"/>
        <end position="27"/>
    </location>
</feature>